<evidence type="ECO:0000313" key="1">
    <source>
        <dbReference type="EMBL" id="KAJ7997627.1"/>
    </source>
</evidence>
<dbReference type="EMBL" id="CM055745">
    <property type="protein sequence ID" value="KAJ7997627.1"/>
    <property type="molecule type" value="Genomic_DNA"/>
</dbReference>
<name>A0ACC2G237_DALPE</name>
<protein>
    <submittedName>
        <fullName evidence="1">Uncharacterized protein</fullName>
    </submittedName>
</protein>
<organism evidence="1 2">
    <name type="scientific">Dallia pectoralis</name>
    <name type="common">Alaska blackfish</name>
    <dbReference type="NCBI Taxonomy" id="75939"/>
    <lineage>
        <taxon>Eukaryota</taxon>
        <taxon>Metazoa</taxon>
        <taxon>Chordata</taxon>
        <taxon>Craniata</taxon>
        <taxon>Vertebrata</taxon>
        <taxon>Euteleostomi</taxon>
        <taxon>Actinopterygii</taxon>
        <taxon>Neopterygii</taxon>
        <taxon>Teleostei</taxon>
        <taxon>Protacanthopterygii</taxon>
        <taxon>Esociformes</taxon>
        <taxon>Umbridae</taxon>
        <taxon>Dallia</taxon>
    </lineage>
</organism>
<accession>A0ACC2G237</accession>
<gene>
    <name evidence="1" type="ORF">DPEC_G00214090</name>
</gene>
<feature type="non-terminal residue" evidence="1">
    <location>
        <position position="328"/>
    </location>
</feature>
<dbReference type="Proteomes" id="UP001157502">
    <property type="component" value="Chromosome 18"/>
</dbReference>
<comment type="caution">
    <text evidence="1">The sequence shown here is derived from an EMBL/GenBank/DDBJ whole genome shotgun (WGS) entry which is preliminary data.</text>
</comment>
<feature type="non-terminal residue" evidence="1">
    <location>
        <position position="1"/>
    </location>
</feature>
<evidence type="ECO:0000313" key="2">
    <source>
        <dbReference type="Proteomes" id="UP001157502"/>
    </source>
</evidence>
<reference evidence="1" key="1">
    <citation type="submission" date="2021-05" db="EMBL/GenBank/DDBJ databases">
        <authorList>
            <person name="Pan Q."/>
            <person name="Jouanno E."/>
            <person name="Zahm M."/>
            <person name="Klopp C."/>
            <person name="Cabau C."/>
            <person name="Louis A."/>
            <person name="Berthelot C."/>
            <person name="Parey E."/>
            <person name="Roest Crollius H."/>
            <person name="Montfort J."/>
            <person name="Robinson-Rechavi M."/>
            <person name="Bouchez O."/>
            <person name="Lampietro C."/>
            <person name="Lopez Roques C."/>
            <person name="Donnadieu C."/>
            <person name="Postlethwait J."/>
            <person name="Bobe J."/>
            <person name="Dillon D."/>
            <person name="Chandos A."/>
            <person name="von Hippel F."/>
            <person name="Guiguen Y."/>
        </authorList>
    </citation>
    <scope>NUCLEOTIDE SEQUENCE</scope>
    <source>
        <strain evidence="1">YG-Jan2019</strain>
    </source>
</reference>
<proteinExistence type="predicted"/>
<keyword evidence="2" id="KW-1185">Reference proteome</keyword>
<sequence>FDHPVSGRGVGDQLCELKQGNRTVADYALEFRTLAAGCGWSETALLTVYRRGLRPEVQTELACRGDITVLNEFINISISIDNLLVNHKSSAVREVSVPRPRWAAERRRKPEEEPMQLGRSPLQPSVRQQRRRDGLCLYCGQSGHFIRHCPVRPSRTTEYRLGTVKPVLERLRKYQLFVKPEKSEFHVTTVSFLGAILTPDGVKLDDSKVRAVREWPQPKTVKELQRFLGFANYYRRFVRNFSTTAAPLSAMTSQKGRGLSWTERAVRAFETLKERFTTVPILSQPDSTRPFIVEVDASEIGVGAVLSQRQGEPPKSRPCAFFSKKLNP</sequence>